<evidence type="ECO:0000256" key="4">
    <source>
        <dbReference type="ARBA" id="ARBA00009845"/>
    </source>
</evidence>
<dbReference type="NCBIfam" id="NF002458">
    <property type="entry name" value="PRK01641.1"/>
    <property type="match status" value="1"/>
</dbReference>
<reference evidence="12 13" key="1">
    <citation type="submission" date="2021-07" db="EMBL/GenBank/DDBJ databases">
        <authorList>
            <person name="So Y."/>
        </authorList>
    </citation>
    <scope>NUCLEOTIDE SEQUENCE [LARGE SCALE GENOMIC DNA]</scope>
    <source>
        <strain evidence="12 13">HJA6</strain>
    </source>
</reference>
<dbReference type="PANTHER" id="PTHR43345">
    <property type="entry name" value="3-ISOPROPYLMALATE DEHYDRATASE SMALL SUBUNIT 2-RELATED-RELATED"/>
    <property type="match status" value="1"/>
</dbReference>
<dbReference type="InterPro" id="IPR000573">
    <property type="entry name" value="AconitaseA/IPMdHydase_ssu_swvl"/>
</dbReference>
<sequence>MDRFTTLHAAAVPFARDNIDTDQILPARFLHMQRDEDHGACLFRDLRYAPDGSEVPDFPLNREGWRDARIILGGRNFACGSSRENAVWAVQGHGIRAVIAPSFGDIFAINAVKNGILPVVLAEDAVAALIAEAEAHPGAEIAVDLATQTVTAANGAVYHFDIDPFTRHCLLEGVDELAFTLSHQEDIAAFERRMDRSNF</sequence>
<protein>
    <recommendedName>
        <fullName evidence="10">3-isopropylmalate dehydratase small subunit</fullName>
        <ecNumber evidence="10">4.2.1.33</ecNumber>
    </recommendedName>
    <alternativeName>
        <fullName evidence="10">Alpha-IPM isomerase</fullName>
        <shortName evidence="10">IPMI</shortName>
    </alternativeName>
    <alternativeName>
        <fullName evidence="10">Isopropylmalate isomerase</fullName>
    </alternativeName>
</protein>
<comment type="catalytic activity">
    <reaction evidence="1 10">
        <text>(2R,3S)-3-isopropylmalate = (2S)-2-isopropylmalate</text>
        <dbReference type="Rhea" id="RHEA:32287"/>
        <dbReference type="ChEBI" id="CHEBI:1178"/>
        <dbReference type="ChEBI" id="CHEBI:35121"/>
        <dbReference type="EC" id="4.2.1.33"/>
    </reaction>
</comment>
<dbReference type="Gene3D" id="3.20.19.10">
    <property type="entry name" value="Aconitase, domain 4"/>
    <property type="match status" value="1"/>
</dbReference>
<evidence type="ECO:0000313" key="12">
    <source>
        <dbReference type="EMBL" id="MBW6401639.1"/>
    </source>
</evidence>
<dbReference type="EMBL" id="JAHYBZ010000013">
    <property type="protein sequence ID" value="MBW6401639.1"/>
    <property type="molecule type" value="Genomic_DNA"/>
</dbReference>
<evidence type="ECO:0000313" key="13">
    <source>
        <dbReference type="Proteomes" id="UP001196565"/>
    </source>
</evidence>
<evidence type="ECO:0000256" key="10">
    <source>
        <dbReference type="HAMAP-Rule" id="MF_01031"/>
    </source>
</evidence>
<dbReference type="Proteomes" id="UP001196565">
    <property type="component" value="Unassembled WGS sequence"/>
</dbReference>
<dbReference type="InterPro" id="IPR050075">
    <property type="entry name" value="LeuD"/>
</dbReference>
<dbReference type="NCBIfam" id="TIGR00171">
    <property type="entry name" value="leuD"/>
    <property type="match status" value="1"/>
</dbReference>
<keyword evidence="13" id="KW-1185">Reference proteome</keyword>
<dbReference type="SUPFAM" id="SSF52016">
    <property type="entry name" value="LeuD/IlvD-like"/>
    <property type="match status" value="1"/>
</dbReference>
<dbReference type="GO" id="GO:0003861">
    <property type="term" value="F:3-isopropylmalate dehydratase activity"/>
    <property type="evidence" value="ECO:0007669"/>
    <property type="project" value="UniProtKB-EC"/>
</dbReference>
<comment type="similarity">
    <text evidence="4 10">Belongs to the LeuD family. LeuD type 1 subfamily.</text>
</comment>
<keyword evidence="9 10" id="KW-0100">Branched-chain amino acid biosynthesis</keyword>
<dbReference type="EC" id="4.2.1.33" evidence="10"/>
<accession>A0ABS7AH58</accession>
<comment type="caution">
    <text evidence="12">The sequence shown here is derived from an EMBL/GenBank/DDBJ whole genome shotgun (WGS) entry which is preliminary data.</text>
</comment>
<evidence type="ECO:0000256" key="7">
    <source>
        <dbReference type="ARBA" id="ARBA00022605"/>
    </source>
</evidence>
<comment type="function">
    <text evidence="2 10">Catalyzes the isomerization between 2-isopropylmalate and 3-isopropylmalate, via the formation of 2-isopropylmaleate.</text>
</comment>
<dbReference type="Pfam" id="PF00694">
    <property type="entry name" value="Aconitase_C"/>
    <property type="match status" value="1"/>
</dbReference>
<dbReference type="InterPro" id="IPR015928">
    <property type="entry name" value="Aconitase/3IPM_dehydase_swvl"/>
</dbReference>
<keyword evidence="6 10" id="KW-0432">Leucine biosynthesis</keyword>
<evidence type="ECO:0000256" key="6">
    <source>
        <dbReference type="ARBA" id="ARBA00022430"/>
    </source>
</evidence>
<keyword evidence="8 10" id="KW-0456">Lyase</keyword>
<gene>
    <name evidence="10 12" type="primary">leuD</name>
    <name evidence="12" type="ORF">KPL78_27555</name>
</gene>
<comment type="subunit">
    <text evidence="5 10">Heterodimer of LeuC and LeuD.</text>
</comment>
<dbReference type="RefSeq" id="WP_219766484.1">
    <property type="nucleotide sequence ID" value="NZ_JAHYBZ010000013.1"/>
</dbReference>
<dbReference type="InterPro" id="IPR004431">
    <property type="entry name" value="3-IsopropMal_deHydase_ssu"/>
</dbReference>
<feature type="domain" description="Aconitase A/isopropylmalate dehydratase small subunit swivel" evidence="11">
    <location>
        <begin position="1"/>
        <end position="123"/>
    </location>
</feature>
<evidence type="ECO:0000259" key="11">
    <source>
        <dbReference type="Pfam" id="PF00694"/>
    </source>
</evidence>
<evidence type="ECO:0000256" key="5">
    <source>
        <dbReference type="ARBA" id="ARBA00011271"/>
    </source>
</evidence>
<evidence type="ECO:0000256" key="2">
    <source>
        <dbReference type="ARBA" id="ARBA00002695"/>
    </source>
</evidence>
<evidence type="ECO:0000256" key="1">
    <source>
        <dbReference type="ARBA" id="ARBA00000491"/>
    </source>
</evidence>
<proteinExistence type="inferred from homology"/>
<dbReference type="HAMAP" id="MF_01031">
    <property type="entry name" value="LeuD_type1"/>
    <property type="match status" value="1"/>
</dbReference>
<dbReference type="CDD" id="cd01577">
    <property type="entry name" value="IPMI_Swivel"/>
    <property type="match status" value="1"/>
</dbReference>
<comment type="pathway">
    <text evidence="3 10">Amino-acid biosynthesis; L-leucine biosynthesis; L-leucine from 3-methyl-2-oxobutanoate: step 2/4.</text>
</comment>
<evidence type="ECO:0000256" key="8">
    <source>
        <dbReference type="ARBA" id="ARBA00023239"/>
    </source>
</evidence>
<organism evidence="12 13">
    <name type="scientific">Roseomonas alba</name>
    <dbReference type="NCBI Taxonomy" id="2846776"/>
    <lineage>
        <taxon>Bacteria</taxon>
        <taxon>Pseudomonadati</taxon>
        <taxon>Pseudomonadota</taxon>
        <taxon>Alphaproteobacteria</taxon>
        <taxon>Acetobacterales</taxon>
        <taxon>Roseomonadaceae</taxon>
        <taxon>Roseomonas</taxon>
    </lineage>
</organism>
<keyword evidence="7 10" id="KW-0028">Amino-acid biosynthesis</keyword>
<evidence type="ECO:0000256" key="9">
    <source>
        <dbReference type="ARBA" id="ARBA00023304"/>
    </source>
</evidence>
<name>A0ABS7AH58_9PROT</name>
<dbReference type="InterPro" id="IPR033940">
    <property type="entry name" value="IPMI_Swivel"/>
</dbReference>
<dbReference type="PANTHER" id="PTHR43345:SF5">
    <property type="entry name" value="3-ISOPROPYLMALATE DEHYDRATASE SMALL SUBUNIT"/>
    <property type="match status" value="1"/>
</dbReference>
<evidence type="ECO:0000256" key="3">
    <source>
        <dbReference type="ARBA" id="ARBA00004729"/>
    </source>
</evidence>